<dbReference type="SUPFAM" id="SSF53383">
    <property type="entry name" value="PLP-dependent transferases"/>
    <property type="match status" value="1"/>
</dbReference>
<sequence>MYIDAIHRIARKADIPVIVDAAQCFGIRSLIGHCDLLALSFNPY</sequence>
<comment type="caution">
    <text evidence="1">The sequence shown here is derived from an EMBL/GenBank/DDBJ whole genome shotgun (WGS) entry which is preliminary data.</text>
</comment>
<proteinExistence type="predicted"/>
<evidence type="ECO:0000313" key="1">
    <source>
        <dbReference type="EMBL" id="EHC87182.1"/>
    </source>
</evidence>
<dbReference type="EMBL" id="AFCT01001151">
    <property type="protein sequence ID" value="EHC87182.1"/>
    <property type="molecule type" value="Genomic_DNA"/>
</dbReference>
<accession>G5QKI3</accession>
<dbReference type="Proteomes" id="UP000004903">
    <property type="component" value="Unassembled WGS sequence"/>
</dbReference>
<dbReference type="InterPro" id="IPR015421">
    <property type="entry name" value="PyrdxlP-dep_Trfase_major"/>
</dbReference>
<name>G5QKI3_SALRU</name>
<organism evidence="1 2">
    <name type="scientific">Salmonella enterica subsp. enterica serovar Rubislaw str. A4-653</name>
    <dbReference type="NCBI Taxonomy" id="913081"/>
    <lineage>
        <taxon>Bacteria</taxon>
        <taxon>Pseudomonadati</taxon>
        <taxon>Pseudomonadota</taxon>
        <taxon>Gammaproteobacteria</taxon>
        <taxon>Enterobacterales</taxon>
        <taxon>Enterobacteriaceae</taxon>
        <taxon>Salmonella</taxon>
    </lineage>
</organism>
<evidence type="ECO:0000313" key="2">
    <source>
        <dbReference type="Proteomes" id="UP000004903"/>
    </source>
</evidence>
<gene>
    <name evidence="1" type="ORF">LTSERUB_3194</name>
</gene>
<protein>
    <submittedName>
        <fullName evidence="1">NTD biosynthesis operon protein NtdA</fullName>
    </submittedName>
</protein>
<dbReference type="PATRIC" id="fig|913081.3.peg.2490"/>
<dbReference type="InterPro" id="IPR015424">
    <property type="entry name" value="PyrdxlP-dep_Trfase"/>
</dbReference>
<dbReference type="AlphaFoldDB" id="G5QKI3"/>
<reference evidence="1 2" key="1">
    <citation type="journal article" date="2011" name="BMC Genomics">
        <title>Genome sequencing reveals diversification of virulence factor content and possible host adaptation in distinct subpopulations of Salmonella enterica.</title>
        <authorList>
            <person name="den Bakker H.C."/>
            <person name="Moreno Switt A.I."/>
            <person name="Govoni G."/>
            <person name="Cummings C.A."/>
            <person name="Ranieri M.L."/>
            <person name="Degoricija L."/>
            <person name="Hoelzer K."/>
            <person name="Rodriguez-Rivera L.D."/>
            <person name="Brown S."/>
            <person name="Bolchacova E."/>
            <person name="Furtado M.R."/>
            <person name="Wiedmann M."/>
        </authorList>
    </citation>
    <scope>NUCLEOTIDE SEQUENCE [LARGE SCALE GENOMIC DNA]</scope>
    <source>
        <strain evidence="1 2">A4-653</strain>
    </source>
</reference>
<dbReference type="Gene3D" id="3.40.640.10">
    <property type="entry name" value="Type I PLP-dependent aspartate aminotransferase-like (Major domain)"/>
    <property type="match status" value="1"/>
</dbReference>